<evidence type="ECO:0000256" key="1">
    <source>
        <dbReference type="SAM" id="Phobius"/>
    </source>
</evidence>
<feature type="transmembrane region" description="Helical" evidence="1">
    <location>
        <begin position="154"/>
        <end position="175"/>
    </location>
</feature>
<keyword evidence="1" id="KW-0812">Transmembrane</keyword>
<reference evidence="3" key="1">
    <citation type="submission" date="2016-06" db="EMBL/GenBank/DDBJ databases">
        <authorList>
            <person name="Varghese N."/>
            <person name="Submissions Spin"/>
        </authorList>
    </citation>
    <scope>NUCLEOTIDE SEQUENCE [LARGE SCALE GENOMIC DNA]</scope>
    <source>
        <strain evidence="3">DSM 43903</strain>
    </source>
</reference>
<feature type="transmembrane region" description="Helical" evidence="1">
    <location>
        <begin position="128"/>
        <end position="148"/>
    </location>
</feature>
<accession>A0A1C6TPZ8</accession>
<gene>
    <name evidence="2" type="ORF">GA0070606_0041</name>
</gene>
<keyword evidence="1" id="KW-0472">Membrane</keyword>
<protein>
    <submittedName>
        <fullName evidence="2">Uncharacterized protein</fullName>
    </submittedName>
</protein>
<sequence length="191" mass="20778">MNTDQWANGTVTVMDDPEFGYGKGQRPLWSPRDRDAEAIRRTLRRGGFVDFDERHLDGFAVEGANTSQDGTEPFVVSYCGTRFPETVQRYQQVLEQAGYQVSVNPQDAQILLVQRPPMEPPPSPDRPPMTAIVCAVLAAVALVASWVGTGPVRTTAGISSAILGVLAAFLAASWYRRRLDEQAGGRPGTAT</sequence>
<evidence type="ECO:0000313" key="2">
    <source>
        <dbReference type="EMBL" id="SCL43850.1"/>
    </source>
</evidence>
<keyword evidence="1" id="KW-1133">Transmembrane helix</keyword>
<dbReference type="STRING" id="47855.GA0070606_0041"/>
<name>A0A1C6TPZ8_9ACTN</name>
<proteinExistence type="predicted"/>
<dbReference type="Proteomes" id="UP000199001">
    <property type="component" value="Unassembled WGS sequence"/>
</dbReference>
<organism evidence="2 3">
    <name type="scientific">Micromonospora citrea</name>
    <dbReference type="NCBI Taxonomy" id="47855"/>
    <lineage>
        <taxon>Bacteria</taxon>
        <taxon>Bacillati</taxon>
        <taxon>Actinomycetota</taxon>
        <taxon>Actinomycetes</taxon>
        <taxon>Micromonosporales</taxon>
        <taxon>Micromonosporaceae</taxon>
        <taxon>Micromonospora</taxon>
    </lineage>
</organism>
<dbReference type="EMBL" id="FMHZ01000001">
    <property type="protein sequence ID" value="SCL43850.1"/>
    <property type="molecule type" value="Genomic_DNA"/>
</dbReference>
<dbReference type="AlphaFoldDB" id="A0A1C6TPZ8"/>
<evidence type="ECO:0000313" key="3">
    <source>
        <dbReference type="Proteomes" id="UP000199001"/>
    </source>
</evidence>
<keyword evidence="3" id="KW-1185">Reference proteome</keyword>